<evidence type="ECO:0000313" key="3">
    <source>
        <dbReference type="Proteomes" id="UP000067626"/>
    </source>
</evidence>
<gene>
    <name evidence="2" type="ORF">CMC5_002270</name>
</gene>
<dbReference type="OrthoDB" id="5503700at2"/>
<dbReference type="Proteomes" id="UP000067626">
    <property type="component" value="Chromosome"/>
</dbReference>
<accession>A0A0K1E5K1</accession>
<dbReference type="AlphaFoldDB" id="A0A0K1E5K1"/>
<proteinExistence type="predicted"/>
<organism evidence="2 3">
    <name type="scientific">Chondromyces crocatus</name>
    <dbReference type="NCBI Taxonomy" id="52"/>
    <lineage>
        <taxon>Bacteria</taxon>
        <taxon>Pseudomonadati</taxon>
        <taxon>Myxococcota</taxon>
        <taxon>Polyangia</taxon>
        <taxon>Polyangiales</taxon>
        <taxon>Polyangiaceae</taxon>
        <taxon>Chondromyces</taxon>
    </lineage>
</organism>
<evidence type="ECO:0000313" key="2">
    <source>
        <dbReference type="EMBL" id="AKT36114.1"/>
    </source>
</evidence>
<reference evidence="2 3" key="1">
    <citation type="submission" date="2015-07" db="EMBL/GenBank/DDBJ databases">
        <title>Genome analysis of myxobacterium Chondromyces crocatus Cm c5 reveals a high potential for natural compound synthesis and the genetic basis for the loss of fruiting body formation.</title>
        <authorList>
            <person name="Zaburannyi N."/>
            <person name="Bunk B."/>
            <person name="Maier J."/>
            <person name="Overmann J."/>
            <person name="Mueller R."/>
        </authorList>
    </citation>
    <scope>NUCLEOTIDE SEQUENCE [LARGE SCALE GENOMIC DNA]</scope>
    <source>
        <strain evidence="2 3">Cm c5</strain>
    </source>
</reference>
<protein>
    <submittedName>
        <fullName evidence="2">Uncharacterized protein</fullName>
    </submittedName>
</protein>
<evidence type="ECO:0000256" key="1">
    <source>
        <dbReference type="SAM" id="MobiDB-lite"/>
    </source>
</evidence>
<dbReference type="KEGG" id="ccro:CMC5_002270"/>
<name>A0A0K1E5K1_CHOCO</name>
<sequence length="244" mass="26588">MSATWWIYSPLAPEAMRALEDECERVLEAYLEAHRDSEDEYAEVLASSKLPTLDELEALYRRSRKSIPASVTARFEACRSMMILERPGDLDVDAVQVSMLRFLLEKTGEALVLFNDGALETSEEVLRDLARKRGAADFLLEKPAAPARPPARRGVKATGDDASGEARAGRVEQMLSAARVNPELSIDVVEVLRKTPDLGRRYAALLIEEGAMSDASAAETLGVDRSEVGAVAAKLEVALRAVTG</sequence>
<keyword evidence="3" id="KW-1185">Reference proteome</keyword>
<feature type="region of interest" description="Disordered" evidence="1">
    <location>
        <begin position="146"/>
        <end position="167"/>
    </location>
</feature>
<dbReference type="EMBL" id="CP012159">
    <property type="protein sequence ID" value="AKT36114.1"/>
    <property type="molecule type" value="Genomic_DNA"/>
</dbReference>
<dbReference type="RefSeq" id="WP_050428683.1">
    <property type="nucleotide sequence ID" value="NZ_CP012159.1"/>
</dbReference>